<dbReference type="GO" id="GO:0005576">
    <property type="term" value="C:extracellular region"/>
    <property type="evidence" value="ECO:0007669"/>
    <property type="project" value="UniProtKB-SubCell"/>
</dbReference>
<dbReference type="EMBL" id="RCMI01000780">
    <property type="protein sequence ID" value="KAG2897859.1"/>
    <property type="molecule type" value="Genomic_DNA"/>
</dbReference>
<evidence type="ECO:0000313" key="7">
    <source>
        <dbReference type="EMBL" id="KAG2913176.1"/>
    </source>
</evidence>
<name>A0A8T1C5P4_9STRA</name>
<accession>A0A8T1C5P4</accession>
<dbReference type="Proteomes" id="UP000735874">
    <property type="component" value="Unassembled WGS sequence"/>
</dbReference>
<sequence length="135" mass="14353">MVQLFCAIVGEAGSALPVKIDQSETVGDLKKAIKGEKKNGLKDVDADKLQLFLAKKNSVWLRDDDSLDAMLRSGTVDTSCMKMRASWKLNKPSLFGPGVSLGEDVVHLLVVVPEGAGIGVERDIMSVSGCCTDGS</sequence>
<dbReference type="EMBL" id="RCMK01000764">
    <property type="protein sequence ID" value="KAG2913176.1"/>
    <property type="molecule type" value="Genomic_DNA"/>
</dbReference>
<comment type="caution">
    <text evidence="7">The sequence shown here is derived from an EMBL/GenBank/DDBJ whole genome shotgun (WGS) entry which is preliminary data.</text>
</comment>
<evidence type="ECO:0000313" key="8">
    <source>
        <dbReference type="EMBL" id="KAG3212951.1"/>
    </source>
</evidence>
<evidence type="ECO:0000256" key="1">
    <source>
        <dbReference type="ARBA" id="ARBA00004340"/>
    </source>
</evidence>
<dbReference type="Proteomes" id="UP000760860">
    <property type="component" value="Unassembled WGS sequence"/>
</dbReference>
<proteinExistence type="predicted"/>
<dbReference type="GO" id="GO:0043657">
    <property type="term" value="C:host cell"/>
    <property type="evidence" value="ECO:0007669"/>
    <property type="project" value="UniProtKB-SubCell"/>
</dbReference>
<protein>
    <recommendedName>
        <fullName evidence="4">Crinkler effector protein N-terminal domain-containing protein</fullName>
    </recommendedName>
</protein>
<evidence type="ECO:0000259" key="4">
    <source>
        <dbReference type="Pfam" id="PF20147"/>
    </source>
</evidence>
<evidence type="ECO:0000313" key="5">
    <source>
        <dbReference type="EMBL" id="KAG2861071.1"/>
    </source>
</evidence>
<evidence type="ECO:0000256" key="2">
    <source>
        <dbReference type="ARBA" id="ARBA00004613"/>
    </source>
</evidence>
<evidence type="ECO:0000313" key="9">
    <source>
        <dbReference type="Proteomes" id="UP000736787"/>
    </source>
</evidence>
<dbReference type="AlphaFoldDB" id="A0A8T1C5P4"/>
<dbReference type="Proteomes" id="UP000774804">
    <property type="component" value="Unassembled WGS sequence"/>
</dbReference>
<dbReference type="Pfam" id="PF20147">
    <property type="entry name" value="Crinkler"/>
    <property type="match status" value="1"/>
</dbReference>
<feature type="domain" description="Crinkler effector protein N-terminal" evidence="4">
    <location>
        <begin position="2"/>
        <end position="111"/>
    </location>
</feature>
<comment type="subcellular location">
    <subcellularLocation>
        <location evidence="1">Host cell</location>
    </subcellularLocation>
    <subcellularLocation>
        <location evidence="2">Secreted</location>
    </subcellularLocation>
</comment>
<dbReference type="InterPro" id="IPR045379">
    <property type="entry name" value="Crinkler_N"/>
</dbReference>
<dbReference type="Proteomes" id="UP000736787">
    <property type="component" value="Unassembled WGS sequence"/>
</dbReference>
<dbReference type="EMBL" id="RCMG01000165">
    <property type="protein sequence ID" value="KAG2861071.1"/>
    <property type="molecule type" value="Genomic_DNA"/>
</dbReference>
<keyword evidence="3" id="KW-0964">Secreted</keyword>
<dbReference type="EMBL" id="RCMV01000784">
    <property type="protein sequence ID" value="KAG3212951.1"/>
    <property type="molecule type" value="Genomic_DNA"/>
</dbReference>
<dbReference type="CDD" id="cd17039">
    <property type="entry name" value="Ubl_ubiquitin_like"/>
    <property type="match status" value="1"/>
</dbReference>
<organism evidence="7 9">
    <name type="scientific">Phytophthora cactorum</name>
    <dbReference type="NCBI Taxonomy" id="29920"/>
    <lineage>
        <taxon>Eukaryota</taxon>
        <taxon>Sar</taxon>
        <taxon>Stramenopiles</taxon>
        <taxon>Oomycota</taxon>
        <taxon>Peronosporomycetes</taxon>
        <taxon>Peronosporales</taxon>
        <taxon>Peronosporaceae</taxon>
        <taxon>Phytophthora</taxon>
    </lineage>
</organism>
<evidence type="ECO:0000313" key="6">
    <source>
        <dbReference type="EMBL" id="KAG2897859.1"/>
    </source>
</evidence>
<dbReference type="VEuPathDB" id="FungiDB:PC110_g21797"/>
<reference evidence="7" key="1">
    <citation type="submission" date="2018-10" db="EMBL/GenBank/DDBJ databases">
        <title>Effector identification in a new, highly contiguous assembly of the strawberry crown rot pathogen Phytophthora cactorum.</title>
        <authorList>
            <person name="Armitage A.D."/>
            <person name="Nellist C.F."/>
            <person name="Bates H."/>
            <person name="Vickerstaff R.J."/>
            <person name="Harrison R.J."/>
        </authorList>
    </citation>
    <scope>NUCLEOTIDE SEQUENCE</scope>
    <source>
        <strain evidence="5">15-7</strain>
        <strain evidence="6">4032</strain>
        <strain evidence="7">4040</strain>
        <strain evidence="8">P421</strain>
    </source>
</reference>
<gene>
    <name evidence="5" type="ORF">PC113_g7488</name>
    <name evidence="6" type="ORF">PC115_g17013</name>
    <name evidence="7" type="ORF">PC117_g18650</name>
    <name evidence="8" type="ORF">PC129_g16108</name>
</gene>
<evidence type="ECO:0000256" key="3">
    <source>
        <dbReference type="ARBA" id="ARBA00022525"/>
    </source>
</evidence>